<protein>
    <submittedName>
        <fullName evidence="1">Uncharacterized protein</fullName>
    </submittedName>
</protein>
<organism evidence="1">
    <name type="scientific">Anguilla anguilla</name>
    <name type="common">European freshwater eel</name>
    <name type="synonym">Muraena anguilla</name>
    <dbReference type="NCBI Taxonomy" id="7936"/>
    <lineage>
        <taxon>Eukaryota</taxon>
        <taxon>Metazoa</taxon>
        <taxon>Chordata</taxon>
        <taxon>Craniata</taxon>
        <taxon>Vertebrata</taxon>
        <taxon>Euteleostomi</taxon>
        <taxon>Actinopterygii</taxon>
        <taxon>Neopterygii</taxon>
        <taxon>Teleostei</taxon>
        <taxon>Anguilliformes</taxon>
        <taxon>Anguillidae</taxon>
        <taxon>Anguilla</taxon>
    </lineage>
</organism>
<dbReference type="AlphaFoldDB" id="A0A0E9P933"/>
<reference evidence="1" key="2">
    <citation type="journal article" date="2015" name="Fish Shellfish Immunol.">
        <title>Early steps in the European eel (Anguilla anguilla)-Vibrio vulnificus interaction in the gills: Role of the RtxA13 toxin.</title>
        <authorList>
            <person name="Callol A."/>
            <person name="Pajuelo D."/>
            <person name="Ebbesson L."/>
            <person name="Teles M."/>
            <person name="MacKenzie S."/>
            <person name="Amaro C."/>
        </authorList>
    </citation>
    <scope>NUCLEOTIDE SEQUENCE</scope>
</reference>
<proteinExistence type="predicted"/>
<dbReference type="EMBL" id="GBXM01107566">
    <property type="protein sequence ID" value="JAH01011.1"/>
    <property type="molecule type" value="Transcribed_RNA"/>
</dbReference>
<name>A0A0E9P933_ANGAN</name>
<dbReference type="EMBL" id="GBXM01107563">
    <property type="protein sequence ID" value="JAH01014.1"/>
    <property type="molecule type" value="Transcribed_RNA"/>
</dbReference>
<reference evidence="1" key="1">
    <citation type="submission" date="2014-11" db="EMBL/GenBank/DDBJ databases">
        <authorList>
            <person name="Amaro Gonzalez C."/>
        </authorList>
    </citation>
    <scope>NUCLEOTIDE SEQUENCE</scope>
</reference>
<evidence type="ECO:0000313" key="1">
    <source>
        <dbReference type="EMBL" id="JAH01014.1"/>
    </source>
</evidence>
<accession>A0A0E9P933</accession>
<sequence length="35" mass="3862">MHVVLGRSLGNILLPCILHPPKKPLSQPHLVCRPP</sequence>